<evidence type="ECO:0000256" key="1">
    <source>
        <dbReference type="ARBA" id="ARBA00022603"/>
    </source>
</evidence>
<accession>A0A4Q1HEW5</accession>
<dbReference type="Proteomes" id="UP000290849">
    <property type="component" value="Unassembled WGS sequence"/>
</dbReference>
<evidence type="ECO:0000256" key="3">
    <source>
        <dbReference type="ARBA" id="ARBA00022691"/>
    </source>
</evidence>
<protein>
    <submittedName>
        <fullName evidence="5">Methyltransferase</fullName>
    </submittedName>
</protein>
<gene>
    <name evidence="5" type="ORF">C7R54_21905</name>
</gene>
<dbReference type="GO" id="GO:0032259">
    <property type="term" value="P:methylation"/>
    <property type="evidence" value="ECO:0007669"/>
    <property type="project" value="UniProtKB-KW"/>
</dbReference>
<dbReference type="InterPro" id="IPR041698">
    <property type="entry name" value="Methyltransf_25"/>
</dbReference>
<dbReference type="SUPFAM" id="SSF53335">
    <property type="entry name" value="S-adenosyl-L-methionine-dependent methyltransferases"/>
    <property type="match status" value="1"/>
</dbReference>
<dbReference type="Gene3D" id="3.40.50.150">
    <property type="entry name" value="Vaccinia Virus protein VP39"/>
    <property type="match status" value="1"/>
</dbReference>
<dbReference type="CDD" id="cd02440">
    <property type="entry name" value="AdoMet_MTases"/>
    <property type="match status" value="1"/>
</dbReference>
<keyword evidence="2 5" id="KW-0808">Transferase</keyword>
<dbReference type="InterPro" id="IPR029063">
    <property type="entry name" value="SAM-dependent_MTases_sf"/>
</dbReference>
<dbReference type="EMBL" id="PYAL01000007">
    <property type="protein sequence ID" value="RXN85160.1"/>
    <property type="molecule type" value="Genomic_DNA"/>
</dbReference>
<comment type="caution">
    <text evidence="5">The sequence shown here is derived from an EMBL/GenBank/DDBJ whole genome shotgun (WGS) entry which is preliminary data.</text>
</comment>
<evidence type="ECO:0000259" key="4">
    <source>
        <dbReference type="Pfam" id="PF13649"/>
    </source>
</evidence>
<dbReference type="Pfam" id="PF13649">
    <property type="entry name" value="Methyltransf_25"/>
    <property type="match status" value="1"/>
</dbReference>
<dbReference type="PANTHER" id="PTHR43464">
    <property type="entry name" value="METHYLTRANSFERASE"/>
    <property type="match status" value="1"/>
</dbReference>
<dbReference type="AlphaFoldDB" id="A0A4Q1HEW5"/>
<name>A0A4Q1HEW5_9BURK</name>
<dbReference type="GO" id="GO:0008168">
    <property type="term" value="F:methyltransferase activity"/>
    <property type="evidence" value="ECO:0007669"/>
    <property type="project" value="UniProtKB-KW"/>
</dbReference>
<evidence type="ECO:0000256" key="2">
    <source>
        <dbReference type="ARBA" id="ARBA00022679"/>
    </source>
</evidence>
<dbReference type="OrthoDB" id="116799at2"/>
<reference evidence="5 6" key="1">
    <citation type="journal article" date="2017" name="Int. J. Syst. Evol. Microbiol.">
        <title>Achromobacter aloeverae sp. nov., isolated from the root of Aloe vera (L.) Burm.f.</title>
        <authorList>
            <person name="Kuncharoen N."/>
            <person name="Muramatsu Y."/>
            <person name="Shibata C."/>
            <person name="Kamakura Y."/>
            <person name="Nakagawa Y."/>
            <person name="Tanasupawat S."/>
        </authorList>
    </citation>
    <scope>NUCLEOTIDE SEQUENCE [LARGE SCALE GENOMIC DNA]</scope>
    <source>
        <strain evidence="5 6">AVA-1</strain>
    </source>
</reference>
<evidence type="ECO:0000313" key="6">
    <source>
        <dbReference type="Proteomes" id="UP000290849"/>
    </source>
</evidence>
<organism evidence="5 6">
    <name type="scientific">Achromobacter aloeverae</name>
    <dbReference type="NCBI Taxonomy" id="1750518"/>
    <lineage>
        <taxon>Bacteria</taxon>
        <taxon>Pseudomonadati</taxon>
        <taxon>Pseudomonadota</taxon>
        <taxon>Betaproteobacteria</taxon>
        <taxon>Burkholderiales</taxon>
        <taxon>Alcaligenaceae</taxon>
        <taxon>Achromobacter</taxon>
    </lineage>
</organism>
<keyword evidence="3" id="KW-0949">S-adenosyl-L-methionine</keyword>
<proteinExistence type="predicted"/>
<keyword evidence="1 5" id="KW-0489">Methyltransferase</keyword>
<evidence type="ECO:0000313" key="5">
    <source>
        <dbReference type="EMBL" id="RXN85160.1"/>
    </source>
</evidence>
<feature type="domain" description="Methyltransferase" evidence="4">
    <location>
        <begin position="47"/>
        <end position="144"/>
    </location>
</feature>
<dbReference type="PANTHER" id="PTHR43464:SF19">
    <property type="entry name" value="UBIQUINONE BIOSYNTHESIS O-METHYLTRANSFERASE, MITOCHONDRIAL"/>
    <property type="match status" value="1"/>
</dbReference>
<keyword evidence="6" id="KW-1185">Reference proteome</keyword>
<dbReference type="RefSeq" id="WP_129152576.1">
    <property type="nucleotide sequence ID" value="NZ_JBHSDO010000005.1"/>
</dbReference>
<sequence>MAAVETAYFQGLYAGCDDPWGLSTRWYEARKRALLLASLPNERWGRVFEPGCANGVLTLDLAGRADHVLASDLSQRALDAARLRLDAAGMRNVVLRRAVLPEEWPVAPEERFDLIVLSELGYYFDARSWACLATRVMDCLAPGGTIVACHWLHDFAERRLDTHAVHGAIARLAGLFPLVDHAEQDFLLQVWSRDSRSLARREGLA</sequence>